<comment type="caution">
    <text evidence="9">Lacks conserved residue(s) required for the propagation of feature annotation.</text>
</comment>
<evidence type="ECO:0000256" key="8">
    <source>
        <dbReference type="ARBA" id="ARBA00023136"/>
    </source>
</evidence>
<evidence type="ECO:0000256" key="11">
    <source>
        <dbReference type="SAM" id="MobiDB-lite"/>
    </source>
</evidence>
<feature type="region of interest" description="Disordered" evidence="11">
    <location>
        <begin position="216"/>
        <end position="237"/>
    </location>
</feature>
<comment type="similarity">
    <text evidence="1 9 10">Belongs to the peptidase A8 family.</text>
</comment>
<comment type="catalytic activity">
    <reaction evidence="9">
        <text>Release of signal peptides from bacterial membrane prolipoproteins. Hydrolyzes -Xaa-Yaa-Zaa-|-(S,diacylglyceryl)Cys-, in which Xaa is hydrophobic (preferably Leu), and Yaa (Ala or Ser) and Zaa (Gly or Ala) have small, neutral side chains.</text>
        <dbReference type="EC" id="3.4.23.36"/>
    </reaction>
</comment>
<keyword evidence="6 9" id="KW-0378">Hydrolase</keyword>
<dbReference type="OrthoDB" id="9810259at2"/>
<evidence type="ECO:0000256" key="1">
    <source>
        <dbReference type="ARBA" id="ARBA00006139"/>
    </source>
</evidence>
<dbReference type="UniPathway" id="UPA00665"/>
<evidence type="ECO:0000256" key="5">
    <source>
        <dbReference type="ARBA" id="ARBA00022750"/>
    </source>
</evidence>
<evidence type="ECO:0000256" key="10">
    <source>
        <dbReference type="RuleBase" id="RU004181"/>
    </source>
</evidence>
<dbReference type="Pfam" id="PF01252">
    <property type="entry name" value="Peptidase_A8"/>
    <property type="match status" value="1"/>
</dbReference>
<dbReference type="NCBIfam" id="NF011369">
    <property type="entry name" value="PRK14788.1"/>
    <property type="match status" value="1"/>
</dbReference>
<dbReference type="HOGENOM" id="CLU_083252_0_1_10"/>
<dbReference type="PANTHER" id="PTHR33695">
    <property type="entry name" value="LIPOPROTEIN SIGNAL PEPTIDASE"/>
    <property type="match status" value="1"/>
</dbReference>
<evidence type="ECO:0000256" key="4">
    <source>
        <dbReference type="ARBA" id="ARBA00022692"/>
    </source>
</evidence>
<feature type="compositionally biased region" description="Low complexity" evidence="11">
    <location>
        <begin position="217"/>
        <end position="230"/>
    </location>
</feature>
<dbReference type="PRINTS" id="PR00781">
    <property type="entry name" value="LIPOSIGPTASE"/>
</dbReference>
<organism evidence="12 13">
    <name type="scientific">Prevotella multiformis DSM 16608</name>
    <dbReference type="NCBI Taxonomy" id="888743"/>
    <lineage>
        <taxon>Bacteria</taxon>
        <taxon>Pseudomonadati</taxon>
        <taxon>Bacteroidota</taxon>
        <taxon>Bacteroidia</taxon>
        <taxon>Bacteroidales</taxon>
        <taxon>Prevotellaceae</taxon>
        <taxon>Prevotella</taxon>
    </lineage>
</organism>
<evidence type="ECO:0000256" key="3">
    <source>
        <dbReference type="ARBA" id="ARBA00022670"/>
    </source>
</evidence>
<evidence type="ECO:0000256" key="9">
    <source>
        <dbReference type="HAMAP-Rule" id="MF_00161"/>
    </source>
</evidence>
<evidence type="ECO:0000313" key="13">
    <source>
        <dbReference type="Proteomes" id="UP000005697"/>
    </source>
</evidence>
<dbReference type="GO" id="GO:0004190">
    <property type="term" value="F:aspartic-type endopeptidase activity"/>
    <property type="evidence" value="ECO:0007669"/>
    <property type="project" value="UniProtKB-UniRule"/>
</dbReference>
<name>F0FAY1_9BACT</name>
<evidence type="ECO:0000256" key="7">
    <source>
        <dbReference type="ARBA" id="ARBA00022989"/>
    </source>
</evidence>
<feature type="active site" evidence="9">
    <location>
        <position position="152"/>
    </location>
</feature>
<accession>F0FAY1</accession>
<dbReference type="InterPro" id="IPR001872">
    <property type="entry name" value="Peptidase_A8"/>
</dbReference>
<dbReference type="EC" id="3.4.23.36" evidence="9"/>
<dbReference type="GO" id="GO:0005886">
    <property type="term" value="C:plasma membrane"/>
    <property type="evidence" value="ECO:0007669"/>
    <property type="project" value="UniProtKB-SubCell"/>
</dbReference>
<dbReference type="AlphaFoldDB" id="F0FAY1"/>
<keyword evidence="2 9" id="KW-1003">Cell membrane</keyword>
<evidence type="ECO:0000313" key="12">
    <source>
        <dbReference type="EMBL" id="EGC18744.1"/>
    </source>
</evidence>
<dbReference type="EMBL" id="AEWX01000047">
    <property type="protein sequence ID" value="EGC18744.1"/>
    <property type="molecule type" value="Genomic_DNA"/>
</dbReference>
<keyword evidence="5 9" id="KW-0064">Aspartyl protease</keyword>
<dbReference type="STRING" id="888743.HMPREF9141_2748"/>
<comment type="pathway">
    <text evidence="9">Protein modification; lipoprotein biosynthesis (signal peptide cleavage).</text>
</comment>
<feature type="transmembrane region" description="Helical" evidence="9">
    <location>
        <begin position="65"/>
        <end position="82"/>
    </location>
</feature>
<keyword evidence="13" id="KW-1185">Reference proteome</keyword>
<comment type="function">
    <text evidence="9">This protein specifically catalyzes the removal of signal peptides from prolipoproteins.</text>
</comment>
<reference evidence="12 13" key="1">
    <citation type="submission" date="2011-01" db="EMBL/GenBank/DDBJ databases">
        <authorList>
            <person name="Muzny D."/>
            <person name="Qin X."/>
            <person name="Deng J."/>
            <person name="Jiang H."/>
            <person name="Liu Y."/>
            <person name="Qu J."/>
            <person name="Song X.-Z."/>
            <person name="Zhang L."/>
            <person name="Thornton R."/>
            <person name="Coyle M."/>
            <person name="Francisco L."/>
            <person name="Jackson L."/>
            <person name="Javaid M."/>
            <person name="Korchina V."/>
            <person name="Kovar C."/>
            <person name="Mata R."/>
            <person name="Mathew T."/>
            <person name="Ngo R."/>
            <person name="Nguyen L."/>
            <person name="Nguyen N."/>
            <person name="Okwuonu G."/>
            <person name="Ongeri F."/>
            <person name="Pham C."/>
            <person name="Simmons D."/>
            <person name="Wilczek-Boney K."/>
            <person name="Hale W."/>
            <person name="Jakkamsetti A."/>
            <person name="Pham P."/>
            <person name="Ruth R."/>
            <person name="San Lucas F."/>
            <person name="Warren J."/>
            <person name="Zhang J."/>
            <person name="Zhao Z."/>
            <person name="Zhou C."/>
            <person name="Zhu D."/>
            <person name="Lee S."/>
            <person name="Bess C."/>
            <person name="Blankenburg K."/>
            <person name="Forbes L."/>
            <person name="Fu Q."/>
            <person name="Gubbala S."/>
            <person name="Hirani K."/>
            <person name="Jayaseelan J.C."/>
            <person name="Lara F."/>
            <person name="Munidasa M."/>
            <person name="Palculict T."/>
            <person name="Patil S."/>
            <person name="Pu L.-L."/>
            <person name="Saada N."/>
            <person name="Tang L."/>
            <person name="Weissenberger G."/>
            <person name="Zhu Y."/>
            <person name="Hemphill L."/>
            <person name="Shang Y."/>
            <person name="Youmans B."/>
            <person name="Ayvaz T."/>
            <person name="Ross M."/>
            <person name="Santibanez J."/>
            <person name="Aqrawi P."/>
            <person name="Gross S."/>
            <person name="Joshi V."/>
            <person name="Fowler G."/>
            <person name="Nazareth L."/>
            <person name="Reid J."/>
            <person name="Worley K."/>
            <person name="Petrosino J."/>
            <person name="Highlander S."/>
            <person name="Gibbs R."/>
        </authorList>
    </citation>
    <scope>NUCLEOTIDE SEQUENCE [LARGE SCALE GENOMIC DNA]</scope>
    <source>
        <strain evidence="12 13">DSM 16608</strain>
    </source>
</reference>
<dbReference type="GO" id="GO:0006508">
    <property type="term" value="P:proteolysis"/>
    <property type="evidence" value="ECO:0007669"/>
    <property type="project" value="UniProtKB-KW"/>
</dbReference>
<gene>
    <name evidence="9 12" type="primary">lspA</name>
    <name evidence="12" type="ORF">HMPREF9141_2748</name>
</gene>
<dbReference type="PANTHER" id="PTHR33695:SF1">
    <property type="entry name" value="LIPOPROTEIN SIGNAL PEPTIDASE"/>
    <property type="match status" value="1"/>
</dbReference>
<dbReference type="Proteomes" id="UP000005697">
    <property type="component" value="Unassembled WGS sequence"/>
</dbReference>
<comment type="subcellular location">
    <subcellularLocation>
        <location evidence="9">Cell membrane</location>
        <topology evidence="9">Multi-pass membrane protein</topology>
    </subcellularLocation>
</comment>
<protein>
    <recommendedName>
        <fullName evidence="9">Lipoprotein signal peptidase</fullName>
        <ecNumber evidence="9">3.4.23.36</ecNumber>
    </recommendedName>
    <alternativeName>
        <fullName evidence="9">Prolipoprotein signal peptidase</fullName>
    </alternativeName>
    <alternativeName>
        <fullName evidence="9">Signal peptidase II</fullName>
        <shortName evidence="9">SPase II</shortName>
    </alternativeName>
</protein>
<feature type="transmembrane region" description="Helical" evidence="9">
    <location>
        <begin position="175"/>
        <end position="200"/>
    </location>
</feature>
<comment type="caution">
    <text evidence="12">The sequence shown here is derived from an EMBL/GenBank/DDBJ whole genome shotgun (WGS) entry which is preliminary data.</text>
</comment>
<proteinExistence type="inferred from homology"/>
<keyword evidence="3 9" id="KW-0645">Protease</keyword>
<feature type="active site" evidence="9">
    <location>
        <position position="186"/>
    </location>
</feature>
<keyword evidence="7 9" id="KW-1133">Transmembrane helix</keyword>
<evidence type="ECO:0000256" key="2">
    <source>
        <dbReference type="ARBA" id="ARBA00022475"/>
    </source>
</evidence>
<dbReference type="eggNOG" id="COG0597">
    <property type="taxonomic scope" value="Bacteria"/>
</dbReference>
<sequence>MSKQKKQALTAAILIVLLIAIDQVIKVAVKLNMNLGESIHIFDWFQIEFVENVGMAWGMELGSKLFLSLFRIIAIVFLAWYITDRIRQGARTGYIVVLAMITAGAAGNIFDSIFYGQIFTASAPYYIEGATPATLVPWGEGYAPVLMGKVVDMLYFPLFHGTFPDWIPLWGGESFVFFSPVFNFADSCISIGVMTILLAFRKDFNGWVPAGSRPVADNKAAADNQNNADNHTSDDKE</sequence>
<dbReference type="HAMAP" id="MF_00161">
    <property type="entry name" value="LspA"/>
    <property type="match status" value="1"/>
</dbReference>
<feature type="transmembrane region" description="Helical" evidence="9">
    <location>
        <begin position="94"/>
        <end position="115"/>
    </location>
</feature>
<dbReference type="RefSeq" id="WP_007367485.1">
    <property type="nucleotide sequence ID" value="NZ_GL872282.1"/>
</dbReference>
<keyword evidence="4 9" id="KW-0812">Transmembrane</keyword>
<evidence type="ECO:0000256" key="6">
    <source>
        <dbReference type="ARBA" id="ARBA00022801"/>
    </source>
</evidence>
<keyword evidence="8 9" id="KW-0472">Membrane</keyword>